<evidence type="ECO:0000256" key="10">
    <source>
        <dbReference type="RuleBase" id="RU004549"/>
    </source>
</evidence>
<keyword evidence="7 10" id="KW-0804">Transcription</keyword>
<feature type="domain" description="PB1" evidence="12">
    <location>
        <begin position="183"/>
        <end position="278"/>
    </location>
</feature>
<keyword evidence="5 10" id="KW-0678">Repressor</keyword>
<keyword evidence="8 10" id="KW-0539">Nucleus</keyword>
<name>A0A199W4H7_ANACO</name>
<dbReference type="FunFam" id="3.10.20.90:FF:000078">
    <property type="entry name" value="Auxin-responsive protein"/>
    <property type="match status" value="1"/>
</dbReference>
<evidence type="ECO:0000256" key="2">
    <source>
        <dbReference type="ARBA" id="ARBA00004123"/>
    </source>
</evidence>
<evidence type="ECO:0000256" key="7">
    <source>
        <dbReference type="ARBA" id="ARBA00023163"/>
    </source>
</evidence>
<gene>
    <name evidence="13" type="ORF">ACMD2_23872</name>
</gene>
<comment type="subunit">
    <text evidence="4 10">Homodimers and heterodimers.</text>
</comment>
<feature type="compositionally biased region" description="Low complexity" evidence="11">
    <location>
        <begin position="25"/>
        <end position="42"/>
    </location>
</feature>
<dbReference type="InterPro" id="IPR053793">
    <property type="entry name" value="PB1-like"/>
</dbReference>
<feature type="compositionally biased region" description="Basic and acidic residues" evidence="11">
    <location>
        <begin position="1"/>
        <end position="10"/>
    </location>
</feature>
<comment type="similarity">
    <text evidence="3 10">Belongs to the Aux/IAA family.</text>
</comment>
<dbReference type="PANTHER" id="PTHR31734">
    <property type="entry name" value="AUXIN-RESPONSIVE PROTEIN IAA17"/>
    <property type="match status" value="1"/>
</dbReference>
<evidence type="ECO:0000256" key="9">
    <source>
        <dbReference type="ARBA" id="ARBA00023294"/>
    </source>
</evidence>
<protein>
    <recommendedName>
        <fullName evidence="10">Auxin-responsive protein</fullName>
    </recommendedName>
</protein>
<evidence type="ECO:0000259" key="12">
    <source>
        <dbReference type="PROSITE" id="PS51745"/>
    </source>
</evidence>
<evidence type="ECO:0000256" key="11">
    <source>
        <dbReference type="SAM" id="MobiDB-lite"/>
    </source>
</evidence>
<dbReference type="AlphaFoldDB" id="A0A199W4H7"/>
<evidence type="ECO:0000256" key="1">
    <source>
        <dbReference type="ARBA" id="ARBA00002159"/>
    </source>
</evidence>
<dbReference type="InterPro" id="IPR003311">
    <property type="entry name" value="AUX_IAA"/>
</dbReference>
<evidence type="ECO:0000313" key="13">
    <source>
        <dbReference type="EMBL" id="OAY84088.1"/>
    </source>
</evidence>
<evidence type="ECO:0000313" key="14">
    <source>
        <dbReference type="Proteomes" id="UP000092600"/>
    </source>
</evidence>
<dbReference type="STRING" id="4615.A0A199W4H7"/>
<comment type="subcellular location">
    <subcellularLocation>
        <location evidence="2 10">Nucleus</location>
    </subcellularLocation>
</comment>
<feature type="compositionally biased region" description="Gly residues" evidence="11">
    <location>
        <begin position="109"/>
        <end position="120"/>
    </location>
</feature>
<dbReference type="InterPro" id="IPR033389">
    <property type="entry name" value="AUX/IAA_dom"/>
</dbReference>
<evidence type="ECO:0000256" key="3">
    <source>
        <dbReference type="ARBA" id="ARBA00006728"/>
    </source>
</evidence>
<keyword evidence="6 10" id="KW-0805">Transcription regulation</keyword>
<comment type="caution">
    <text evidence="13">The sequence shown here is derived from an EMBL/GenBank/DDBJ whole genome shotgun (WGS) entry which is preliminary data.</text>
</comment>
<dbReference type="Proteomes" id="UP000092600">
    <property type="component" value="Unassembled WGS sequence"/>
</dbReference>
<feature type="region of interest" description="Disordered" evidence="11">
    <location>
        <begin position="1"/>
        <end position="143"/>
    </location>
</feature>
<reference evidence="13 14" key="1">
    <citation type="journal article" date="2016" name="DNA Res.">
        <title>The draft genome of MD-2 pineapple using hybrid error correction of long reads.</title>
        <authorList>
            <person name="Redwan R.M."/>
            <person name="Saidin A."/>
            <person name="Kumar S.V."/>
        </authorList>
    </citation>
    <scope>NUCLEOTIDE SEQUENCE [LARGE SCALE GENOMIC DNA]</scope>
    <source>
        <strain evidence="14">cv. MD2</strain>
        <tissue evidence="13">Leaf</tissue>
    </source>
</reference>
<dbReference type="PANTHER" id="PTHR31734:SF226">
    <property type="entry name" value="AUXIN-RESPONSIVE PROTEIN IAA17"/>
    <property type="match status" value="1"/>
</dbReference>
<dbReference type="EMBL" id="LSRQ01000269">
    <property type="protein sequence ID" value="OAY84088.1"/>
    <property type="molecule type" value="Genomic_DNA"/>
</dbReference>
<dbReference type="PROSITE" id="PS51745">
    <property type="entry name" value="PB1"/>
    <property type="match status" value="1"/>
</dbReference>
<organism evidence="13 14">
    <name type="scientific">Ananas comosus</name>
    <name type="common">Pineapple</name>
    <name type="synonym">Ananas ananas</name>
    <dbReference type="NCBI Taxonomy" id="4615"/>
    <lineage>
        <taxon>Eukaryota</taxon>
        <taxon>Viridiplantae</taxon>
        <taxon>Streptophyta</taxon>
        <taxon>Embryophyta</taxon>
        <taxon>Tracheophyta</taxon>
        <taxon>Spermatophyta</taxon>
        <taxon>Magnoliopsida</taxon>
        <taxon>Liliopsida</taxon>
        <taxon>Poales</taxon>
        <taxon>Bromeliaceae</taxon>
        <taxon>Bromelioideae</taxon>
        <taxon>Ananas</taxon>
    </lineage>
</organism>
<evidence type="ECO:0000256" key="4">
    <source>
        <dbReference type="ARBA" id="ARBA00011726"/>
    </source>
</evidence>
<accession>A0A199W4H7</accession>
<evidence type="ECO:0000256" key="5">
    <source>
        <dbReference type="ARBA" id="ARBA00022491"/>
    </source>
</evidence>
<dbReference type="GO" id="GO:0006355">
    <property type="term" value="P:regulation of DNA-templated transcription"/>
    <property type="evidence" value="ECO:0007669"/>
    <property type="project" value="InterPro"/>
</dbReference>
<dbReference type="GO" id="GO:0009734">
    <property type="term" value="P:auxin-activated signaling pathway"/>
    <property type="evidence" value="ECO:0007669"/>
    <property type="project" value="UniProtKB-UniRule"/>
</dbReference>
<dbReference type="Pfam" id="PF02309">
    <property type="entry name" value="AUX_IAA"/>
    <property type="match status" value="1"/>
</dbReference>
<dbReference type="SUPFAM" id="SSF54277">
    <property type="entry name" value="CAD &amp; PB1 domains"/>
    <property type="match status" value="1"/>
</dbReference>
<proteinExistence type="inferred from homology"/>
<keyword evidence="9 10" id="KW-0927">Auxin signaling pathway</keyword>
<dbReference type="Gene3D" id="3.10.20.90">
    <property type="entry name" value="Phosphatidylinositol 3-kinase Catalytic Subunit, Chain A, domain 1"/>
    <property type="match status" value="1"/>
</dbReference>
<comment type="function">
    <text evidence="1 10">Aux/IAA proteins are short-lived transcriptional factors that function as repressors of early auxin response genes at low auxin concentrations.</text>
</comment>
<evidence type="ECO:0000256" key="8">
    <source>
        <dbReference type="ARBA" id="ARBA00023242"/>
    </source>
</evidence>
<dbReference type="GO" id="GO:0005634">
    <property type="term" value="C:nucleus"/>
    <property type="evidence" value="ECO:0007669"/>
    <property type="project" value="UniProtKB-SubCell"/>
</dbReference>
<evidence type="ECO:0000256" key="6">
    <source>
        <dbReference type="ARBA" id="ARBA00023015"/>
    </source>
</evidence>
<sequence length="293" mass="30981">MASPLEEHDYIGLAGGSAMDGASKLSSSSSSSSSSLSSSSSSTISAEAHDLKGTELRLGLPGSESPSRVGLALGFPKSSVSGGKRGFSDSVDGSGNWGFPGSGRSEVGLGRGELGGGRVPGLGNSASQETKEQKEQVASGGAAPAAKAQVVGWPPIRNYRKNTMALSPQKNKEEAEGKQGQECLYVKVSMDGAPYLRKVDLRTYFNYKELSLALEKMFSCFLVGRDGPTENLMMDAIKDSKYVLTYEDKDGDWMLVGDVPWDMFTNSCRKLRISKGPDATGNAPRAAEKKSQI</sequence>